<dbReference type="InterPro" id="IPR006597">
    <property type="entry name" value="Sel1-like"/>
</dbReference>
<dbReference type="SUPFAM" id="SSF81901">
    <property type="entry name" value="HCP-like"/>
    <property type="match status" value="2"/>
</dbReference>
<dbReference type="PANTHER" id="PTHR11102">
    <property type="entry name" value="SEL-1-LIKE PROTEIN"/>
    <property type="match status" value="1"/>
</dbReference>
<evidence type="ECO:0000313" key="2">
    <source>
        <dbReference type="EMBL" id="PVY38468.1"/>
    </source>
</evidence>
<sequence length="419" mass="45502">MKRFCLTTLFLLFFLGAYAAEEKADPLREKAQQGDVEAQLKLGDEFFFGRNRPRNPTVAAYWFRQAAEQGSAAGLYNLGVCQEQGWGIGRSRASAYLSFEKAAQAGLPAARMRRAILLFRGVAPEKTDSGELPGVTASPVKAAELLRELIREGVAPARFELANLFFSEAGLRREHANEIRELLEKACEPAEADPAALLLLSDCYRDGIGGLIDLKCSADCLERAVGQGSPEGMARYAELLDYGLGRPIDRQRAFELSKQAAEAGSPRGQLRLGDYYLQGEFITHDPVAAVECFRKAAEQGYPPAFLKLGNAYSEGIGVEKDLERAFEEYGKAARAGDAAAQYRFGRCYLDGTGVAADPAGAVFWFRNAVGRGNLDAMRELGLCLLTGRGVKVNRPEGARLLQAAAAAGDAEARELLSRQ</sequence>
<feature type="chain" id="PRO_5015440175" description="TPR repeat protein" evidence="1">
    <location>
        <begin position="20"/>
        <end position="419"/>
    </location>
</feature>
<dbReference type="GeneID" id="78296377"/>
<dbReference type="InterPro" id="IPR011990">
    <property type="entry name" value="TPR-like_helical_dom_sf"/>
</dbReference>
<keyword evidence="1" id="KW-0732">Signal</keyword>
<dbReference type="AlphaFoldDB" id="A0A2U1AQ16"/>
<proteinExistence type="predicted"/>
<name>A0A2U1AQ16_9BACT</name>
<keyword evidence="3" id="KW-1185">Reference proteome</keyword>
<evidence type="ECO:0000256" key="1">
    <source>
        <dbReference type="SAM" id="SignalP"/>
    </source>
</evidence>
<protein>
    <recommendedName>
        <fullName evidence="4">TPR repeat protein</fullName>
    </recommendedName>
</protein>
<reference evidence="2 3" key="1">
    <citation type="submission" date="2018-04" db="EMBL/GenBank/DDBJ databases">
        <title>Genomic Encyclopedia of Type Strains, Phase IV (KMG-IV): sequencing the most valuable type-strain genomes for metagenomic binning, comparative biology and taxonomic classification.</title>
        <authorList>
            <person name="Goeker M."/>
        </authorList>
    </citation>
    <scope>NUCLEOTIDE SEQUENCE [LARGE SCALE GENOMIC DNA]</scope>
    <source>
        <strain evidence="2 3">DSM 14823</strain>
    </source>
</reference>
<dbReference type="PANTHER" id="PTHR11102:SF160">
    <property type="entry name" value="ERAD-ASSOCIATED E3 UBIQUITIN-PROTEIN LIGASE COMPONENT HRD3"/>
    <property type="match status" value="1"/>
</dbReference>
<evidence type="ECO:0000313" key="3">
    <source>
        <dbReference type="Proteomes" id="UP000245959"/>
    </source>
</evidence>
<dbReference type="Gene3D" id="1.25.40.10">
    <property type="entry name" value="Tetratricopeptide repeat domain"/>
    <property type="match status" value="1"/>
</dbReference>
<evidence type="ECO:0008006" key="4">
    <source>
        <dbReference type="Google" id="ProtNLM"/>
    </source>
</evidence>
<dbReference type="EMBL" id="QEKH01000026">
    <property type="protein sequence ID" value="PVY38468.1"/>
    <property type="molecule type" value="Genomic_DNA"/>
</dbReference>
<accession>A0A2U1AQ16</accession>
<organism evidence="2 3">
    <name type="scientific">Victivallis vadensis</name>
    <dbReference type="NCBI Taxonomy" id="172901"/>
    <lineage>
        <taxon>Bacteria</taxon>
        <taxon>Pseudomonadati</taxon>
        <taxon>Lentisphaerota</taxon>
        <taxon>Lentisphaeria</taxon>
        <taxon>Victivallales</taxon>
        <taxon>Victivallaceae</taxon>
        <taxon>Victivallis</taxon>
    </lineage>
</organism>
<dbReference type="RefSeq" id="WP_165833106.1">
    <property type="nucleotide sequence ID" value="NZ_CABMMC010000155.1"/>
</dbReference>
<dbReference type="Proteomes" id="UP000245959">
    <property type="component" value="Unassembled WGS sequence"/>
</dbReference>
<dbReference type="Pfam" id="PF08238">
    <property type="entry name" value="Sel1"/>
    <property type="match status" value="8"/>
</dbReference>
<dbReference type="SMART" id="SM00671">
    <property type="entry name" value="SEL1"/>
    <property type="match status" value="8"/>
</dbReference>
<comment type="caution">
    <text evidence="2">The sequence shown here is derived from an EMBL/GenBank/DDBJ whole genome shotgun (WGS) entry which is preliminary data.</text>
</comment>
<feature type="signal peptide" evidence="1">
    <location>
        <begin position="1"/>
        <end position="19"/>
    </location>
</feature>
<gene>
    <name evidence="2" type="ORF">C8D82_12665</name>
</gene>
<dbReference type="InterPro" id="IPR050767">
    <property type="entry name" value="Sel1_AlgK"/>
</dbReference>